<dbReference type="NCBIfam" id="TIGR02282">
    <property type="entry name" value="MltB"/>
    <property type="match status" value="1"/>
</dbReference>
<proteinExistence type="predicted"/>
<dbReference type="Proteomes" id="UP000288178">
    <property type="component" value="Unassembled WGS sequence"/>
</dbReference>
<protein>
    <submittedName>
        <fullName evidence="4">Lytic murein transglycosylase B</fullName>
    </submittedName>
</protein>
<dbReference type="FunFam" id="1.10.8.350:FF:000001">
    <property type="entry name" value="Lytic murein transglycosylase B"/>
    <property type="match status" value="1"/>
</dbReference>
<dbReference type="InterPro" id="IPR011757">
    <property type="entry name" value="Lytic_transglycosylase_MltB"/>
</dbReference>
<dbReference type="GO" id="GO:0009253">
    <property type="term" value="P:peptidoglycan catabolic process"/>
    <property type="evidence" value="ECO:0007669"/>
    <property type="project" value="TreeGrafter"/>
</dbReference>
<dbReference type="OrthoDB" id="9772911at2"/>
<dbReference type="AlphaFoldDB" id="A0A437JV23"/>
<organism evidence="4 5">
    <name type="scientific">Rubrivivax albus</name>
    <dbReference type="NCBI Taxonomy" id="2499835"/>
    <lineage>
        <taxon>Bacteria</taxon>
        <taxon>Pseudomonadati</taxon>
        <taxon>Pseudomonadota</taxon>
        <taxon>Betaproteobacteria</taxon>
        <taxon>Burkholderiales</taxon>
        <taxon>Sphaerotilaceae</taxon>
        <taxon>Rubrivivax</taxon>
    </lineage>
</organism>
<evidence type="ECO:0000256" key="2">
    <source>
        <dbReference type="SAM" id="SignalP"/>
    </source>
</evidence>
<dbReference type="PROSITE" id="PS51257">
    <property type="entry name" value="PROKAR_LIPOPROTEIN"/>
    <property type="match status" value="1"/>
</dbReference>
<name>A0A437JV23_9BURK</name>
<dbReference type="Pfam" id="PF13406">
    <property type="entry name" value="SLT_2"/>
    <property type="match status" value="1"/>
</dbReference>
<dbReference type="RefSeq" id="WP_128199100.1">
    <property type="nucleotide sequence ID" value="NZ_SACT01000004.1"/>
</dbReference>
<feature type="chain" id="PRO_5019298551" evidence="2">
    <location>
        <begin position="27"/>
        <end position="345"/>
    </location>
</feature>
<evidence type="ECO:0000259" key="3">
    <source>
        <dbReference type="Pfam" id="PF13406"/>
    </source>
</evidence>
<dbReference type="CDD" id="cd13399">
    <property type="entry name" value="Slt35-like"/>
    <property type="match status" value="1"/>
</dbReference>
<gene>
    <name evidence="4" type="primary">mltB</name>
    <name evidence="4" type="ORF">ENE75_14935</name>
</gene>
<feature type="active site" evidence="1">
    <location>
        <position position="135"/>
    </location>
</feature>
<feature type="signal peptide" evidence="2">
    <location>
        <begin position="1"/>
        <end position="26"/>
    </location>
</feature>
<evidence type="ECO:0000313" key="5">
    <source>
        <dbReference type="Proteomes" id="UP000288178"/>
    </source>
</evidence>
<sequence>MPMRIALIVSVALGLLLAACTTPATAKKPPPAPAYDTRPEVRAFADEMAARHGWDARWVLLQLRGAKLQPMAQRLMMPAPPGQPKNWAAYRDRFVEPQRIAAGAAFWQAHAEALARAEARYGVPAEVIVGIVGVETFYGRVMGRYRALDVLATLAFDFPTGRSDRSAYFRDELEQLLLLARHEDVGPASLTGSFAGAIGLPQFMPGSINRYAVDFDGDGHIDLTASAEDAIGSIAHFLAQHGWRSGMPATFDVTPPDDAAQRAKLLAPDIVPSFDAAAFTAAGAVLSPAGQAHDGLMALVSVDNGGAPPSFVAGTVNFFVLTRYNRSSYYARAVLDLGAAVKAAR</sequence>
<dbReference type="InterPro" id="IPR043426">
    <property type="entry name" value="MltB-like"/>
</dbReference>
<comment type="caution">
    <text evidence="4">The sequence shown here is derived from an EMBL/GenBank/DDBJ whole genome shotgun (WGS) entry which is preliminary data.</text>
</comment>
<evidence type="ECO:0000313" key="4">
    <source>
        <dbReference type="EMBL" id="RVT51073.1"/>
    </source>
</evidence>
<dbReference type="PANTHER" id="PTHR30163:SF9">
    <property type="entry name" value="MEMBRANE-BOUND LYTIC MUREIN TRANSGLYCOSYLASE B"/>
    <property type="match status" value="1"/>
</dbReference>
<keyword evidence="2" id="KW-0732">Signal</keyword>
<feature type="domain" description="Transglycosylase SLT" evidence="3">
    <location>
        <begin position="38"/>
        <end position="338"/>
    </location>
</feature>
<dbReference type="PANTHER" id="PTHR30163">
    <property type="entry name" value="MEMBRANE-BOUND LYTIC MUREIN TRANSGLYCOSYLASE B"/>
    <property type="match status" value="1"/>
</dbReference>
<dbReference type="SUPFAM" id="SSF53955">
    <property type="entry name" value="Lysozyme-like"/>
    <property type="match status" value="1"/>
</dbReference>
<dbReference type="Gene3D" id="1.10.8.350">
    <property type="entry name" value="Bacterial muramidase"/>
    <property type="match status" value="1"/>
</dbReference>
<accession>A0A437JV23</accession>
<dbReference type="InterPro" id="IPR031304">
    <property type="entry name" value="SLT_2"/>
</dbReference>
<dbReference type="Gene3D" id="1.10.530.10">
    <property type="match status" value="1"/>
</dbReference>
<dbReference type="InterPro" id="IPR023346">
    <property type="entry name" value="Lysozyme-like_dom_sf"/>
</dbReference>
<reference evidence="4 5" key="1">
    <citation type="submission" date="2019-01" db="EMBL/GenBank/DDBJ databases">
        <authorList>
            <person name="Chen W.-M."/>
        </authorList>
    </citation>
    <scope>NUCLEOTIDE SEQUENCE [LARGE SCALE GENOMIC DNA]</scope>
    <source>
        <strain evidence="4 5">ICH-3</strain>
    </source>
</reference>
<dbReference type="GO" id="GO:0008933">
    <property type="term" value="F:peptidoglycan lytic transglycosylase activity"/>
    <property type="evidence" value="ECO:0007669"/>
    <property type="project" value="TreeGrafter"/>
</dbReference>
<keyword evidence="5" id="KW-1185">Reference proteome</keyword>
<dbReference type="EMBL" id="SACT01000004">
    <property type="protein sequence ID" value="RVT51073.1"/>
    <property type="molecule type" value="Genomic_DNA"/>
</dbReference>
<evidence type="ECO:0000256" key="1">
    <source>
        <dbReference type="PIRSR" id="PIRSR611757-1"/>
    </source>
</evidence>